<dbReference type="InterPro" id="IPR016794">
    <property type="entry name" value="UCP21603_acetyltransf"/>
</dbReference>
<protein>
    <submittedName>
        <fullName evidence="4">Putative GNAT family acetyltransferase</fullName>
    </submittedName>
</protein>
<name>A0A8J7GFW8_9ACTN</name>
<dbReference type="Pfam" id="PF13312">
    <property type="entry name" value="DUF4081"/>
    <property type="match status" value="1"/>
</dbReference>
<evidence type="ECO:0000313" key="5">
    <source>
        <dbReference type="Proteomes" id="UP000622552"/>
    </source>
</evidence>
<dbReference type="AlphaFoldDB" id="A0A8J7GFW8"/>
<dbReference type="Gene3D" id="3.40.630.30">
    <property type="match status" value="1"/>
</dbReference>
<dbReference type="EMBL" id="JADOUF010000001">
    <property type="protein sequence ID" value="MBG6138174.1"/>
    <property type="molecule type" value="Genomic_DNA"/>
</dbReference>
<sequence>MLTSTMPVRLLGESDRADVLSLLARSPIASAQLAERIEAYGVSAWRTGGQLLGHGPRSHLEAVCWRGANVIPIGVSTHFAEVLAADRRGVGSIAGPAEAVLDLWRRLGPGWGPARLTRPDQPLLVTGGPAAVVPEPRVRLVRRRELSLLYPASVAMYTEELGVPPIEAEYQKRVASLIRARRAYAWIEGGQVLFKAELAVVTRHTAQLQGVWVAPEHRGRGIGSACLAAVVEDGLRRLAPTVSLYVNDFNSTARRVYAKCGFRQVGTFATILF</sequence>
<dbReference type="InterPro" id="IPR016181">
    <property type="entry name" value="Acyl_CoA_acyltransferase"/>
</dbReference>
<dbReference type="Pfam" id="PF00583">
    <property type="entry name" value="Acetyltransf_1"/>
    <property type="match status" value="1"/>
</dbReference>
<dbReference type="PIRSF" id="PIRSF021603">
    <property type="entry name" value="UCP21603_acetyltransf"/>
    <property type="match status" value="1"/>
</dbReference>
<dbReference type="PROSITE" id="PS51186">
    <property type="entry name" value="GNAT"/>
    <property type="match status" value="1"/>
</dbReference>
<accession>A0A8J7GFW8</accession>
<dbReference type="Proteomes" id="UP000622552">
    <property type="component" value="Unassembled WGS sequence"/>
</dbReference>
<feature type="domain" description="N-acetyltransferase" evidence="3">
    <location>
        <begin position="136"/>
        <end position="273"/>
    </location>
</feature>
<dbReference type="InterPro" id="IPR025289">
    <property type="entry name" value="DUF4081"/>
</dbReference>
<evidence type="ECO:0000256" key="2">
    <source>
        <dbReference type="ARBA" id="ARBA00023315"/>
    </source>
</evidence>
<proteinExistence type="predicted"/>
<dbReference type="InterPro" id="IPR000182">
    <property type="entry name" value="GNAT_dom"/>
</dbReference>
<evidence type="ECO:0000256" key="1">
    <source>
        <dbReference type="ARBA" id="ARBA00022679"/>
    </source>
</evidence>
<keyword evidence="5" id="KW-1185">Reference proteome</keyword>
<dbReference type="InterPro" id="IPR050832">
    <property type="entry name" value="Bact_Acetyltransf"/>
</dbReference>
<comment type="caution">
    <text evidence="4">The sequence shown here is derived from an EMBL/GenBank/DDBJ whole genome shotgun (WGS) entry which is preliminary data.</text>
</comment>
<dbReference type="CDD" id="cd04301">
    <property type="entry name" value="NAT_SF"/>
    <property type="match status" value="1"/>
</dbReference>
<keyword evidence="1" id="KW-0808">Transferase</keyword>
<gene>
    <name evidence="4" type="ORF">IW245_004368</name>
</gene>
<reference evidence="4" key="1">
    <citation type="submission" date="2020-11" db="EMBL/GenBank/DDBJ databases">
        <title>Sequencing the genomes of 1000 actinobacteria strains.</title>
        <authorList>
            <person name="Klenk H.-P."/>
        </authorList>
    </citation>
    <scope>NUCLEOTIDE SEQUENCE</scope>
    <source>
        <strain evidence="4">DSM 45356</strain>
    </source>
</reference>
<organism evidence="4 5">
    <name type="scientific">Longispora fulva</name>
    <dbReference type="NCBI Taxonomy" id="619741"/>
    <lineage>
        <taxon>Bacteria</taxon>
        <taxon>Bacillati</taxon>
        <taxon>Actinomycetota</taxon>
        <taxon>Actinomycetes</taxon>
        <taxon>Micromonosporales</taxon>
        <taxon>Micromonosporaceae</taxon>
        <taxon>Longispora</taxon>
    </lineage>
</organism>
<evidence type="ECO:0000313" key="4">
    <source>
        <dbReference type="EMBL" id="MBG6138174.1"/>
    </source>
</evidence>
<dbReference type="SUPFAM" id="SSF55729">
    <property type="entry name" value="Acyl-CoA N-acyltransferases (Nat)"/>
    <property type="match status" value="1"/>
</dbReference>
<dbReference type="PANTHER" id="PTHR43877">
    <property type="entry name" value="AMINOALKYLPHOSPHONATE N-ACETYLTRANSFERASE-RELATED-RELATED"/>
    <property type="match status" value="1"/>
</dbReference>
<dbReference type="GO" id="GO:0016747">
    <property type="term" value="F:acyltransferase activity, transferring groups other than amino-acyl groups"/>
    <property type="evidence" value="ECO:0007669"/>
    <property type="project" value="InterPro"/>
</dbReference>
<evidence type="ECO:0000259" key="3">
    <source>
        <dbReference type="PROSITE" id="PS51186"/>
    </source>
</evidence>
<keyword evidence="2" id="KW-0012">Acyltransferase</keyword>